<dbReference type="STRING" id="1073327.SAMN04488108_0155"/>
<dbReference type="InterPro" id="IPR011009">
    <property type="entry name" value="Kinase-like_dom_sf"/>
</dbReference>
<evidence type="ECO:0000259" key="6">
    <source>
        <dbReference type="Pfam" id="PF01636"/>
    </source>
</evidence>
<dbReference type="GO" id="GO:0005524">
    <property type="term" value="F:ATP binding"/>
    <property type="evidence" value="ECO:0007669"/>
    <property type="project" value="UniProtKB-KW"/>
</dbReference>
<gene>
    <name evidence="7" type="ORF">SAMN04488108_0155</name>
</gene>
<evidence type="ECO:0000256" key="5">
    <source>
        <dbReference type="ARBA" id="ARBA00022840"/>
    </source>
</evidence>
<dbReference type="Gene3D" id="3.30.200.20">
    <property type="entry name" value="Phosphorylase Kinase, domain 1"/>
    <property type="match status" value="1"/>
</dbReference>
<reference evidence="8" key="1">
    <citation type="submission" date="2016-12" db="EMBL/GenBank/DDBJ databases">
        <authorList>
            <person name="Varghese N."/>
            <person name="Submissions S."/>
        </authorList>
    </citation>
    <scope>NUCLEOTIDE SEQUENCE [LARGE SCALE GENOMIC DNA]</scope>
    <source>
        <strain evidence="8">DSM 25035</strain>
    </source>
</reference>
<evidence type="ECO:0000256" key="3">
    <source>
        <dbReference type="ARBA" id="ARBA00022741"/>
    </source>
</evidence>
<dbReference type="GO" id="GO:0016301">
    <property type="term" value="F:kinase activity"/>
    <property type="evidence" value="ECO:0007669"/>
    <property type="project" value="UniProtKB-KW"/>
</dbReference>
<dbReference type="Gene3D" id="3.90.1200.10">
    <property type="match status" value="1"/>
</dbReference>
<evidence type="ECO:0000313" key="7">
    <source>
        <dbReference type="EMBL" id="SHO59518.1"/>
    </source>
</evidence>
<proteinExistence type="inferred from homology"/>
<dbReference type="AlphaFoldDB" id="A0A1M7Z3K5"/>
<dbReference type="Proteomes" id="UP000184609">
    <property type="component" value="Unassembled WGS sequence"/>
</dbReference>
<evidence type="ECO:0000256" key="1">
    <source>
        <dbReference type="ARBA" id="ARBA00010165"/>
    </source>
</evidence>
<dbReference type="PANTHER" id="PTHR34273:SF2">
    <property type="entry name" value="METHYLTHIORIBOSE KINASE"/>
    <property type="match status" value="1"/>
</dbReference>
<evidence type="ECO:0000256" key="2">
    <source>
        <dbReference type="ARBA" id="ARBA00022679"/>
    </source>
</evidence>
<dbReference type="OrthoDB" id="9777791at2"/>
<comment type="similarity">
    <text evidence="1">Belongs to the methylthioribose kinase family.</text>
</comment>
<keyword evidence="8" id="KW-1185">Reference proteome</keyword>
<protein>
    <submittedName>
        <fullName evidence="7">5-methylthioribose kinase</fullName>
    </submittedName>
</protein>
<evidence type="ECO:0000313" key="8">
    <source>
        <dbReference type="Proteomes" id="UP000184609"/>
    </source>
</evidence>
<keyword evidence="2" id="KW-0808">Transferase</keyword>
<feature type="domain" description="Aminoglycoside phosphotransferase" evidence="6">
    <location>
        <begin position="42"/>
        <end position="252"/>
    </location>
</feature>
<name>A0A1M7Z3K5_9BACT</name>
<keyword evidence="5" id="KW-0067">ATP-binding</keyword>
<evidence type="ECO:0000256" key="4">
    <source>
        <dbReference type="ARBA" id="ARBA00022777"/>
    </source>
</evidence>
<sequence length="319" mass="36787">MQLTYESLPEDLFQLDIWNPEESIISIAPAGESNMNVVLRVKTNQRSIILKQSKPYVRKFPQIPAPIDRIDVEFNFYYIINSNKFLAAYSPEILKYCITDHTLVTQDLGDEGDFSGLYSQSRELTSDQLMDLVTYLDTLHKLPISTFPENMEMRKLNHEHVFHFPFMEENGFDLDTIQSGLQELSFDWKKDSKLKQEIEKLGNRYLSTGNTLLHGDFYPGSWISSSGEIRVIDPEFSFLGDAEFDLGVFLAHGDFCGMTESFENAIELNYYKSFDARLANQYRGVELLRRLIGIAQLPLNLSLEKKKALMEKARKFILS</sequence>
<keyword evidence="4 7" id="KW-0418">Kinase</keyword>
<accession>A0A1M7Z3K5</accession>
<dbReference type="RefSeq" id="WP_073569849.1">
    <property type="nucleotide sequence ID" value="NZ_FRXN01000001.1"/>
</dbReference>
<dbReference type="EMBL" id="FRXN01000001">
    <property type="protein sequence ID" value="SHO59518.1"/>
    <property type="molecule type" value="Genomic_DNA"/>
</dbReference>
<dbReference type="Pfam" id="PF01636">
    <property type="entry name" value="APH"/>
    <property type="match status" value="1"/>
</dbReference>
<organism evidence="7 8">
    <name type="scientific">Algoriphagus zhangzhouensis</name>
    <dbReference type="NCBI Taxonomy" id="1073327"/>
    <lineage>
        <taxon>Bacteria</taxon>
        <taxon>Pseudomonadati</taxon>
        <taxon>Bacteroidota</taxon>
        <taxon>Cytophagia</taxon>
        <taxon>Cytophagales</taxon>
        <taxon>Cyclobacteriaceae</taxon>
        <taxon>Algoriphagus</taxon>
    </lineage>
</organism>
<keyword evidence="3" id="KW-0547">Nucleotide-binding</keyword>
<dbReference type="InterPro" id="IPR002575">
    <property type="entry name" value="Aminoglycoside_PTrfase"/>
</dbReference>
<dbReference type="PANTHER" id="PTHR34273">
    <property type="entry name" value="METHYLTHIORIBOSE KINASE"/>
    <property type="match status" value="1"/>
</dbReference>
<dbReference type="SUPFAM" id="SSF56112">
    <property type="entry name" value="Protein kinase-like (PK-like)"/>
    <property type="match status" value="1"/>
</dbReference>